<feature type="compositionally biased region" description="Pro residues" evidence="4">
    <location>
        <begin position="527"/>
        <end position="566"/>
    </location>
</feature>
<feature type="transmembrane region" description="Helical" evidence="5">
    <location>
        <begin position="446"/>
        <end position="468"/>
    </location>
</feature>
<dbReference type="Pfam" id="PF00012">
    <property type="entry name" value="HSP70"/>
    <property type="match status" value="1"/>
</dbReference>
<dbReference type="PRINTS" id="PR01217">
    <property type="entry name" value="PRICHEXTENSN"/>
</dbReference>
<organism evidence="6 7">
    <name type="scientific">Mycobacterium deserti</name>
    <dbReference type="NCBI Taxonomy" id="2978347"/>
    <lineage>
        <taxon>Bacteria</taxon>
        <taxon>Bacillati</taxon>
        <taxon>Actinomycetota</taxon>
        <taxon>Actinomycetes</taxon>
        <taxon>Mycobacteriales</taxon>
        <taxon>Mycobacteriaceae</taxon>
        <taxon>Mycobacterium</taxon>
    </lineage>
</organism>
<feature type="region of interest" description="Disordered" evidence="4">
    <location>
        <begin position="473"/>
        <end position="589"/>
    </location>
</feature>
<comment type="caution">
    <text evidence="6">The sequence shown here is derived from an EMBL/GenBank/DDBJ whole genome shotgun (WGS) entry which is preliminary data.</text>
</comment>
<feature type="compositionally biased region" description="Low complexity" evidence="4">
    <location>
        <begin position="473"/>
        <end position="495"/>
    </location>
</feature>
<evidence type="ECO:0000256" key="5">
    <source>
        <dbReference type="SAM" id="Phobius"/>
    </source>
</evidence>
<keyword evidence="3" id="KW-0143">Chaperone</keyword>
<protein>
    <submittedName>
        <fullName evidence="6">Hsp70 family protein</fullName>
    </submittedName>
</protein>
<dbReference type="RefSeq" id="WP_260994357.1">
    <property type="nucleotide sequence ID" value="NZ_JAODWD010000004.1"/>
</dbReference>
<dbReference type="SUPFAM" id="SSF53067">
    <property type="entry name" value="Actin-like ATPase domain"/>
    <property type="match status" value="1"/>
</dbReference>
<gene>
    <name evidence="6" type="ORF">N4S67_17975</name>
</gene>
<evidence type="ECO:0000256" key="1">
    <source>
        <dbReference type="ARBA" id="ARBA00022741"/>
    </source>
</evidence>
<proteinExistence type="predicted"/>
<sequence length="589" mass="60070">MSDGVGLSVGATRLAAVVVGRTAVTRSPVLTRFAHRAPEVGVPSENPNLTERGLIITDFVDRVGDPVDIVAADGSSHRADGVLADALRALLITLGSGRPPTDPVAVTYPAHWRPAAVDALRNALSAIPEFQRPKAAPVLSDVAAAVKALQDDPGLPTRGVIAVCDFGGTGTSITLVDAANGYAPVAPTVRHTDFSGDLVDQALLTHVIDDLSSAGTIDLTGTSAIGSLSRLRAQCRGAKERLSTSGVTSLVAELPGHRSELRLTRNELDEVIRRPLDEFIVVLQETLDRSGIRGGALAAVATVGGGARIPIVTTALSETFKVPVVTTAQPELSAAIGGGLAAARGTAEDGMTAMAAAPGVAAAAGAATMMAPEVGLAADEMAPQSSTFGALAWSDADDVPDVSPTDPYDYSAPADAGADVVRPQMQFEREPHDPPAAPIPWYRRPAVAMGTGLVVLVAALGAAALYVMRDDTAPTPASTTAPVSTTTAAPPATSAAPPPPAPPPATQAPPPRTRTVYQAPPRQTATAPPPTQEPPPPPPPESPSPPPPTSEPPPPPPPTTQPPLIPTLPYETIPGLPFVPAPIQPPPAP</sequence>
<keyword evidence="7" id="KW-1185">Reference proteome</keyword>
<dbReference type="InterPro" id="IPR043129">
    <property type="entry name" value="ATPase_NBD"/>
</dbReference>
<dbReference type="PANTHER" id="PTHR42749">
    <property type="entry name" value="CELL SHAPE-DETERMINING PROTEIN MREB"/>
    <property type="match status" value="1"/>
</dbReference>
<keyword evidence="5" id="KW-0472">Membrane</keyword>
<name>A0ABT2MDF9_9MYCO</name>
<dbReference type="Gene3D" id="3.90.640.10">
    <property type="entry name" value="Actin, Chain A, domain 4"/>
    <property type="match status" value="1"/>
</dbReference>
<dbReference type="InterPro" id="IPR013126">
    <property type="entry name" value="Hsp_70_fam"/>
</dbReference>
<accession>A0ABT2MDF9</accession>
<evidence type="ECO:0000256" key="4">
    <source>
        <dbReference type="SAM" id="MobiDB-lite"/>
    </source>
</evidence>
<dbReference type="PANTHER" id="PTHR42749:SF1">
    <property type="entry name" value="CELL SHAPE-DETERMINING PROTEIN MREB"/>
    <property type="match status" value="1"/>
</dbReference>
<dbReference type="EMBL" id="JAODWD010000004">
    <property type="protein sequence ID" value="MCT7660304.1"/>
    <property type="molecule type" value="Genomic_DNA"/>
</dbReference>
<evidence type="ECO:0000256" key="2">
    <source>
        <dbReference type="ARBA" id="ARBA00022840"/>
    </source>
</evidence>
<keyword evidence="5" id="KW-0812">Transmembrane</keyword>
<feature type="compositionally biased region" description="Pro residues" evidence="4">
    <location>
        <begin position="577"/>
        <end position="589"/>
    </location>
</feature>
<dbReference type="Gene3D" id="3.30.420.40">
    <property type="match status" value="2"/>
</dbReference>
<keyword evidence="1" id="KW-0547">Nucleotide-binding</keyword>
<reference evidence="7" key="1">
    <citation type="submission" date="2023-07" db="EMBL/GenBank/DDBJ databases">
        <authorList>
            <person name="Deng Y."/>
            <person name="Zhang Y.-Q."/>
        </authorList>
    </citation>
    <scope>NUCLEOTIDE SEQUENCE [LARGE SCALE GENOMIC DNA]</scope>
    <source>
        <strain evidence="7">CPCC 205710</strain>
    </source>
</reference>
<feature type="compositionally biased region" description="Low complexity" evidence="4">
    <location>
        <begin position="513"/>
        <end position="526"/>
    </location>
</feature>
<feature type="compositionally biased region" description="Pro residues" evidence="4">
    <location>
        <begin position="496"/>
        <end position="512"/>
    </location>
</feature>
<evidence type="ECO:0000256" key="3">
    <source>
        <dbReference type="ARBA" id="ARBA00023186"/>
    </source>
</evidence>
<evidence type="ECO:0000313" key="6">
    <source>
        <dbReference type="EMBL" id="MCT7660304.1"/>
    </source>
</evidence>
<keyword evidence="5" id="KW-1133">Transmembrane helix</keyword>
<dbReference type="Proteomes" id="UP001206639">
    <property type="component" value="Unassembled WGS sequence"/>
</dbReference>
<evidence type="ECO:0000313" key="7">
    <source>
        <dbReference type="Proteomes" id="UP001206639"/>
    </source>
</evidence>
<keyword evidence="2" id="KW-0067">ATP-binding</keyword>